<comment type="caution">
    <text evidence="1">The sequence shown here is derived from an EMBL/GenBank/DDBJ whole genome shotgun (WGS) entry which is preliminary data.</text>
</comment>
<name>A0A4S2KPI9_9HYME</name>
<proteinExistence type="predicted"/>
<sequence length="82" mass="9130">MTIRRRQVRGIIVGGAIAINSYLSRGLWRALCASSSFTDNYRIGLGHAKGQNARRGIESDYGSIRYVSRHIASFAMKSVIDR</sequence>
<accession>A0A4S2KPI9</accession>
<dbReference type="AlphaFoldDB" id="A0A4S2KPI9"/>
<dbReference type="EMBL" id="QBLH01001461">
    <property type="protein sequence ID" value="TGZ51743.1"/>
    <property type="molecule type" value="Genomic_DNA"/>
</dbReference>
<organism evidence="1 2">
    <name type="scientific">Temnothorax longispinosus</name>
    <dbReference type="NCBI Taxonomy" id="300112"/>
    <lineage>
        <taxon>Eukaryota</taxon>
        <taxon>Metazoa</taxon>
        <taxon>Ecdysozoa</taxon>
        <taxon>Arthropoda</taxon>
        <taxon>Hexapoda</taxon>
        <taxon>Insecta</taxon>
        <taxon>Pterygota</taxon>
        <taxon>Neoptera</taxon>
        <taxon>Endopterygota</taxon>
        <taxon>Hymenoptera</taxon>
        <taxon>Apocrita</taxon>
        <taxon>Aculeata</taxon>
        <taxon>Formicoidea</taxon>
        <taxon>Formicidae</taxon>
        <taxon>Myrmicinae</taxon>
        <taxon>Temnothorax</taxon>
    </lineage>
</organism>
<keyword evidence="2" id="KW-1185">Reference proteome</keyword>
<protein>
    <submittedName>
        <fullName evidence="1">Uncharacterized protein</fullName>
    </submittedName>
</protein>
<reference evidence="1 2" key="1">
    <citation type="journal article" date="2019" name="Philos. Trans. R. Soc. Lond., B, Biol. Sci.">
        <title>Ant behaviour and brain gene expression of defending hosts depend on the ecological success of the intruding social parasite.</title>
        <authorList>
            <person name="Kaur R."/>
            <person name="Stoldt M."/>
            <person name="Jongepier E."/>
            <person name="Feldmeyer B."/>
            <person name="Menzel F."/>
            <person name="Bornberg-Bauer E."/>
            <person name="Foitzik S."/>
        </authorList>
    </citation>
    <scope>NUCLEOTIDE SEQUENCE [LARGE SCALE GENOMIC DNA]</scope>
    <source>
        <tissue evidence="1">Whole body</tissue>
    </source>
</reference>
<evidence type="ECO:0000313" key="2">
    <source>
        <dbReference type="Proteomes" id="UP000310200"/>
    </source>
</evidence>
<dbReference type="Proteomes" id="UP000310200">
    <property type="component" value="Unassembled WGS sequence"/>
</dbReference>
<gene>
    <name evidence="1" type="ORF">DBV15_04985</name>
</gene>
<evidence type="ECO:0000313" key="1">
    <source>
        <dbReference type="EMBL" id="TGZ51743.1"/>
    </source>
</evidence>